<dbReference type="SUPFAM" id="SSF53335">
    <property type="entry name" value="S-adenosyl-L-methionine-dependent methyltransferases"/>
    <property type="match status" value="1"/>
</dbReference>
<dbReference type="RefSeq" id="WP_263052945.1">
    <property type="nucleotide sequence ID" value="NZ_CP106735.1"/>
</dbReference>
<dbReference type="Pfam" id="PF05711">
    <property type="entry name" value="TylF"/>
    <property type="match status" value="1"/>
</dbReference>
<keyword evidence="2" id="KW-1185">Reference proteome</keyword>
<gene>
    <name evidence="1" type="ORF">N7E81_08945</name>
</gene>
<dbReference type="EMBL" id="CP106735">
    <property type="protein sequence ID" value="UXX81221.1"/>
    <property type="molecule type" value="Genomic_DNA"/>
</dbReference>
<evidence type="ECO:0000313" key="1">
    <source>
        <dbReference type="EMBL" id="UXX81221.1"/>
    </source>
</evidence>
<accession>A0ABY6D503</accession>
<reference evidence="1" key="1">
    <citation type="submission" date="2022-10" db="EMBL/GenBank/DDBJ databases">
        <title>Comparative genomics and taxonomic characterization of three novel marine species of genus Reichenbachiella exhibiting antioxidant and polysaccharide degradation activities.</title>
        <authorList>
            <person name="Muhammad N."/>
            <person name="Lee Y.-J."/>
            <person name="Ko J."/>
            <person name="Kim S.-G."/>
        </authorList>
    </citation>
    <scope>NUCLEOTIDE SEQUENCE</scope>
    <source>
        <strain evidence="1">Wsw4-B4</strain>
    </source>
</reference>
<sequence length="234" mass="27634">MPLHPFLIKTNLYKFIARVSRPFHHVYKYMTYLDFASKNKGKGLVNDYYYGAAKYENRYQLHDKLLTDLKDEAIYYYEFGVANGDMIRHWSSVNQVETSQFVGFDSFEGLPESWEGKGKGHFDQAGNFPDIKDARVRFVKGWFQQSVYNELLNCQFDKRCVYHLDADLFSSTLYVLFHLHPKLKTGDILIFDEFSSHDHEFEALEVFKKCINEQWNFKFVGAVNNYRQVAFSLE</sequence>
<organism evidence="1 2">
    <name type="scientific">Reichenbachiella carrageenanivorans</name>
    <dbReference type="NCBI Taxonomy" id="2979869"/>
    <lineage>
        <taxon>Bacteria</taxon>
        <taxon>Pseudomonadati</taxon>
        <taxon>Bacteroidota</taxon>
        <taxon>Cytophagia</taxon>
        <taxon>Cytophagales</taxon>
        <taxon>Reichenbachiellaceae</taxon>
        <taxon>Reichenbachiella</taxon>
    </lineage>
</organism>
<dbReference type="InterPro" id="IPR008884">
    <property type="entry name" value="TylF_MeTrfase"/>
</dbReference>
<dbReference type="PANTHER" id="PTHR40036:SF1">
    <property type="entry name" value="MACROCIN O-METHYLTRANSFERASE"/>
    <property type="match status" value="1"/>
</dbReference>
<dbReference type="PANTHER" id="PTHR40036">
    <property type="entry name" value="MACROCIN O-METHYLTRANSFERASE"/>
    <property type="match status" value="1"/>
</dbReference>
<protein>
    <submittedName>
        <fullName evidence="1">TylF/MycF family methyltransferase</fullName>
    </submittedName>
</protein>
<keyword evidence="1" id="KW-0489">Methyltransferase</keyword>
<keyword evidence="1" id="KW-0808">Transferase</keyword>
<dbReference type="Proteomes" id="UP001062165">
    <property type="component" value="Chromosome"/>
</dbReference>
<dbReference type="GO" id="GO:0032259">
    <property type="term" value="P:methylation"/>
    <property type="evidence" value="ECO:0007669"/>
    <property type="project" value="UniProtKB-KW"/>
</dbReference>
<evidence type="ECO:0000313" key="2">
    <source>
        <dbReference type="Proteomes" id="UP001062165"/>
    </source>
</evidence>
<name>A0ABY6D503_9BACT</name>
<proteinExistence type="predicted"/>
<dbReference type="GO" id="GO:0008168">
    <property type="term" value="F:methyltransferase activity"/>
    <property type="evidence" value="ECO:0007669"/>
    <property type="project" value="UniProtKB-KW"/>
</dbReference>
<dbReference type="InterPro" id="IPR029063">
    <property type="entry name" value="SAM-dependent_MTases_sf"/>
</dbReference>
<dbReference type="Gene3D" id="3.40.50.150">
    <property type="entry name" value="Vaccinia Virus protein VP39"/>
    <property type="match status" value="1"/>
</dbReference>